<keyword evidence="1" id="KW-0472">Membrane</keyword>
<dbReference type="GO" id="GO:0007156">
    <property type="term" value="P:homophilic cell adhesion via plasma membrane adhesion molecules"/>
    <property type="evidence" value="ECO:0007669"/>
    <property type="project" value="InterPro"/>
</dbReference>
<dbReference type="AlphaFoldDB" id="A0A0F9IB28"/>
<dbReference type="Pfam" id="PF00144">
    <property type="entry name" value="Beta-lactamase"/>
    <property type="match status" value="1"/>
</dbReference>
<dbReference type="GO" id="GO:0005509">
    <property type="term" value="F:calcium ion binding"/>
    <property type="evidence" value="ECO:0007669"/>
    <property type="project" value="InterPro"/>
</dbReference>
<dbReference type="InterPro" id="IPR050789">
    <property type="entry name" value="Diverse_Enzym_Activities"/>
</dbReference>
<dbReference type="PANTHER" id="PTHR43283">
    <property type="entry name" value="BETA-LACTAMASE-RELATED"/>
    <property type="match status" value="1"/>
</dbReference>
<evidence type="ECO:0000256" key="1">
    <source>
        <dbReference type="SAM" id="Phobius"/>
    </source>
</evidence>
<gene>
    <name evidence="3" type="ORF">LCGC14_1898820</name>
</gene>
<organism evidence="3">
    <name type="scientific">marine sediment metagenome</name>
    <dbReference type="NCBI Taxonomy" id="412755"/>
    <lineage>
        <taxon>unclassified sequences</taxon>
        <taxon>metagenomes</taxon>
        <taxon>ecological metagenomes</taxon>
    </lineage>
</organism>
<keyword evidence="1" id="KW-1133">Transmembrane helix</keyword>
<name>A0A0F9IB28_9ZZZZ</name>
<reference evidence="3" key="1">
    <citation type="journal article" date="2015" name="Nature">
        <title>Complex archaea that bridge the gap between prokaryotes and eukaryotes.</title>
        <authorList>
            <person name="Spang A."/>
            <person name="Saw J.H."/>
            <person name="Jorgensen S.L."/>
            <person name="Zaremba-Niedzwiedzka K."/>
            <person name="Martijn J."/>
            <person name="Lind A.E."/>
            <person name="van Eijk R."/>
            <person name="Schleper C."/>
            <person name="Guy L."/>
            <person name="Ettema T.J."/>
        </authorList>
    </citation>
    <scope>NUCLEOTIDE SEQUENCE</scope>
</reference>
<accession>A0A0F9IB28</accession>
<dbReference type="GO" id="GO:0016020">
    <property type="term" value="C:membrane"/>
    <property type="evidence" value="ECO:0007669"/>
    <property type="project" value="InterPro"/>
</dbReference>
<feature type="domain" description="Cadherin" evidence="2">
    <location>
        <begin position="391"/>
        <end position="484"/>
    </location>
</feature>
<dbReference type="EMBL" id="LAZR01019846">
    <property type="protein sequence ID" value="KKL91025.1"/>
    <property type="molecule type" value="Genomic_DNA"/>
</dbReference>
<dbReference type="SUPFAM" id="SSF56601">
    <property type="entry name" value="beta-lactamase/transpeptidase-like"/>
    <property type="match status" value="1"/>
</dbReference>
<dbReference type="Gene3D" id="3.40.710.10">
    <property type="entry name" value="DD-peptidase/beta-lactamase superfamily"/>
    <property type="match status" value="1"/>
</dbReference>
<dbReference type="InterPro" id="IPR012338">
    <property type="entry name" value="Beta-lactam/transpept-like"/>
</dbReference>
<dbReference type="InterPro" id="IPR001466">
    <property type="entry name" value="Beta-lactam-related"/>
</dbReference>
<dbReference type="InterPro" id="IPR002126">
    <property type="entry name" value="Cadherin-like_dom"/>
</dbReference>
<protein>
    <recommendedName>
        <fullName evidence="2">Cadherin domain-containing protein</fullName>
    </recommendedName>
</protein>
<dbReference type="PROSITE" id="PS50268">
    <property type="entry name" value="CADHERIN_2"/>
    <property type="match status" value="1"/>
</dbReference>
<sequence>MKNKIGKLLICMILLGLIASFPINSPSMRGINTYIDDFSDSVSNLSTQDVFWPLNSSNWIEVEPETQGLDSDKISEMFELIEKNSYDIHSVIIVRNGYLLTEEFLHDSKLLDNKSYFGGGTIHMQQSTTKSLMSILIGIALQEGFLDNLNQTLYEFFANIWEPTFTNSTLKQNITIEQLLTMNSGLLGDGPNYPPGSKTLGSIDIINWALDLVPLGFAPGEAGEYEYTNDGPNLLSGIITNVTGKSTVEFAQEYLFTPLGISENEYDWWYDAQNMYSGGFGFSCSPKVQAKLGVLCLNNGTWNGTQIVDKDYLIDATTSQVSWGNWGAYGYLFYLMPPTFPYGGFYSSGAGGQNIYIIPEFNIVVGFTGDFSGDYDFILENYIIQFAEDNAPDWDQIPEDQLIQEGDSLFYDVNASDASGVEYSINDMVNFNINPEGIITNSSSLSVGIYSLEISTYNPFNNSITVTIHVRVKSKSSSNGIPGFDFNIILILIFCTSAVLIIRRKKIFRN</sequence>
<evidence type="ECO:0000313" key="3">
    <source>
        <dbReference type="EMBL" id="KKL91025.1"/>
    </source>
</evidence>
<evidence type="ECO:0000259" key="2">
    <source>
        <dbReference type="PROSITE" id="PS50268"/>
    </source>
</evidence>
<keyword evidence="1" id="KW-0812">Transmembrane</keyword>
<feature type="transmembrane region" description="Helical" evidence="1">
    <location>
        <begin position="484"/>
        <end position="502"/>
    </location>
</feature>
<dbReference type="PANTHER" id="PTHR43283:SF7">
    <property type="entry name" value="BETA-LACTAMASE-RELATED DOMAIN-CONTAINING PROTEIN"/>
    <property type="match status" value="1"/>
</dbReference>
<proteinExistence type="predicted"/>
<comment type="caution">
    <text evidence="3">The sequence shown here is derived from an EMBL/GenBank/DDBJ whole genome shotgun (WGS) entry which is preliminary data.</text>
</comment>